<evidence type="ECO:0008006" key="4">
    <source>
        <dbReference type="Google" id="ProtNLM"/>
    </source>
</evidence>
<feature type="compositionally biased region" description="Polar residues" evidence="1">
    <location>
        <begin position="70"/>
        <end position="79"/>
    </location>
</feature>
<feature type="region of interest" description="Disordered" evidence="1">
    <location>
        <begin position="1130"/>
        <end position="1250"/>
    </location>
</feature>
<feature type="region of interest" description="Disordered" evidence="1">
    <location>
        <begin position="332"/>
        <end position="365"/>
    </location>
</feature>
<feature type="non-terminal residue" evidence="2">
    <location>
        <position position="1"/>
    </location>
</feature>
<feature type="compositionally biased region" description="Polar residues" evidence="1">
    <location>
        <begin position="513"/>
        <end position="524"/>
    </location>
</feature>
<dbReference type="AlphaFoldDB" id="A0A8J4LZK2"/>
<dbReference type="EMBL" id="BNCQ01000070">
    <property type="protein sequence ID" value="GIM15825.1"/>
    <property type="molecule type" value="Genomic_DNA"/>
</dbReference>
<gene>
    <name evidence="2" type="ORF">Vretimale_18530</name>
</gene>
<feature type="compositionally biased region" description="Low complexity" evidence="1">
    <location>
        <begin position="502"/>
        <end position="511"/>
    </location>
</feature>
<feature type="compositionally biased region" description="Basic and acidic residues" evidence="1">
    <location>
        <begin position="414"/>
        <end position="433"/>
    </location>
</feature>
<feature type="compositionally biased region" description="Acidic residues" evidence="1">
    <location>
        <begin position="1139"/>
        <end position="1149"/>
    </location>
</feature>
<feature type="compositionally biased region" description="Acidic residues" evidence="1">
    <location>
        <begin position="1166"/>
        <end position="1180"/>
    </location>
</feature>
<feature type="compositionally biased region" description="Acidic residues" evidence="1">
    <location>
        <begin position="607"/>
        <end position="623"/>
    </location>
</feature>
<feature type="region of interest" description="Disordered" evidence="1">
    <location>
        <begin position="777"/>
        <end position="800"/>
    </location>
</feature>
<evidence type="ECO:0000313" key="2">
    <source>
        <dbReference type="EMBL" id="GIM15825.1"/>
    </source>
</evidence>
<sequence>MRRCSRNFIFLDSDDEDGGEAVAATNPVPRHLTRRNESSGQPNHPRFSGGPGGEGRAEDERAEASRAHKNTSSRGTSLPSGPKASAHLDSAPPWTALQLGSELSPEVVGEAADEGMHDGFGNSTMLVPQCKRQCLALRTASPDYDVCETDVGQSVCEGIGTEKAALEVAAVVEGVDAIVAGDPQPRTGGGENELDQIQLPRAASCKRARETSVHPLREGSRAAVGTTLSCAADGQSGEGNGGNCGNDDSDDVLPRWKEVMHGGRSARPAFPAAVAAAVPDGAAMPGGSGDGGYTLRARRGKAFASSRDEASSGNGCVTVDADVMAAAAPMPPHISSGEGSRRECKQHQEEEGGQAVQEQEEAATPWCSTRQQAACMQREMEQQVLGVPSRVRRGLQVTESLGPKYATTDDEDKVEGKEEQRVVGDSRGVRRAGDNNGWRKHRAAKRGGQVTNRQGSKDEEEVEEDMGDDDGSGAIGNDSSNGEEESDYIPRQRRSRRSAFPATANKATKTAKQIRNSPPTQQTRSKVKRRSSKTPPGKEQRLEDSDDEDELPVKKRACTFKAAAHRLTGTDKSGKEEGSHGSGGGNYGHRKRGGRLCQASKAAAWPEPDDDMLQDALQDDYMDMEDRVLEPDLKPAKARLSAYMSPDAAAAGANRNGDGGSQPRRRRPVKQRKAITLTELRERARQKLDGTFGVEGGANDGDEVEEEEQLCGRRRQRLQHPGLQDDCDAELAAHAMFDADEAALEDEIEPRTGCNPHRRPAIEEDDDDSFINDGEIEVGEASSEEEEEVEEVDEEPRMRGSGGCAAVRSFVGLRSPPVAAQVYTDQVENFKSWVTPMICRLLQLRLVAEDEYELEQEQMNQQARASRFENALIAARKRTMSYSWVHAVTKLGLDRVLERYPILLIDDMAPGQFYGVAGTRAVQEEIARETQMPGRSQPYKIRRCALDDYDLDGLDDEDVPRCDICHAHRTHRLHTLSLQGDPADVNGDSDDSGAAGPLKASEDEEKKGETREFLAGGMCCDRIVLYHALCHFKRWLLASLKKRLKDLLRNHLRRRAPDGMWPDEVRSEVMVQMLRNSDKYLTDMYGRCKELLDAEQKLYITQNSRGKEGRFMPGRLVAEVMSDVHQSIDGYESDISGIPEEDGEGEDSGDPNSGDDVISGGGGGGDDGDDSDGGDTDGGDGDGGGSGQVDRHDARRIPESQRRQQRRMVLEDGDEEDGNIQDKSGSGASAPISANRAFDRAASACRLREA</sequence>
<feature type="compositionally biased region" description="Low complexity" evidence="1">
    <location>
        <begin position="647"/>
        <end position="656"/>
    </location>
</feature>
<feature type="region of interest" description="Disordered" evidence="1">
    <location>
        <begin position="644"/>
        <end position="673"/>
    </location>
</feature>
<evidence type="ECO:0000256" key="1">
    <source>
        <dbReference type="SAM" id="MobiDB-lite"/>
    </source>
</evidence>
<feature type="compositionally biased region" description="Acidic residues" evidence="1">
    <location>
        <begin position="700"/>
        <end position="709"/>
    </location>
</feature>
<feature type="compositionally biased region" description="Acidic residues" evidence="1">
    <location>
        <begin position="458"/>
        <end position="471"/>
    </location>
</feature>
<feature type="region of interest" description="Disordered" evidence="1">
    <location>
        <begin position="688"/>
        <end position="713"/>
    </location>
</feature>
<dbReference type="Proteomes" id="UP000722791">
    <property type="component" value="Unassembled WGS sequence"/>
</dbReference>
<comment type="caution">
    <text evidence="2">The sequence shown here is derived from an EMBL/GenBank/DDBJ whole genome shotgun (WGS) entry which is preliminary data.</text>
</comment>
<feature type="region of interest" description="Disordered" evidence="1">
    <location>
        <begin position="395"/>
        <end position="623"/>
    </location>
</feature>
<reference evidence="2" key="1">
    <citation type="journal article" date="2021" name="Proc. Natl. Acad. Sci. U.S.A.">
        <title>Three genomes in the algal genus Volvox reveal the fate of a haploid sex-determining region after a transition to homothallism.</title>
        <authorList>
            <person name="Yamamoto K."/>
            <person name="Hamaji T."/>
            <person name="Kawai-Toyooka H."/>
            <person name="Matsuzaki R."/>
            <person name="Takahashi F."/>
            <person name="Nishimura Y."/>
            <person name="Kawachi M."/>
            <person name="Noguchi H."/>
            <person name="Minakuchi Y."/>
            <person name="Umen J.G."/>
            <person name="Toyoda A."/>
            <person name="Nozaki H."/>
        </authorList>
    </citation>
    <scope>NUCLEOTIDE SEQUENCE</scope>
    <source>
        <strain evidence="2">NIES-3785</strain>
    </source>
</reference>
<name>A0A8J4LZK2_9CHLO</name>
<proteinExistence type="predicted"/>
<organism evidence="2 3">
    <name type="scientific">Volvox reticuliferus</name>
    <dbReference type="NCBI Taxonomy" id="1737510"/>
    <lineage>
        <taxon>Eukaryota</taxon>
        <taxon>Viridiplantae</taxon>
        <taxon>Chlorophyta</taxon>
        <taxon>core chlorophytes</taxon>
        <taxon>Chlorophyceae</taxon>
        <taxon>CS clade</taxon>
        <taxon>Chlamydomonadales</taxon>
        <taxon>Volvocaceae</taxon>
        <taxon>Volvox</taxon>
    </lineage>
</organism>
<feature type="region of interest" description="Disordered" evidence="1">
    <location>
        <begin position="750"/>
        <end position="769"/>
    </location>
</feature>
<feature type="compositionally biased region" description="Basic and acidic residues" evidence="1">
    <location>
        <begin position="1189"/>
        <end position="1202"/>
    </location>
</feature>
<feature type="region of interest" description="Disordered" evidence="1">
    <location>
        <begin position="978"/>
        <end position="1007"/>
    </location>
</feature>
<accession>A0A8J4LZK2</accession>
<feature type="compositionally biased region" description="Basic residues" evidence="1">
    <location>
        <begin position="663"/>
        <end position="673"/>
    </location>
</feature>
<protein>
    <recommendedName>
        <fullName evidence="4">DUF4211 domain-containing protein</fullName>
    </recommendedName>
</protein>
<evidence type="ECO:0000313" key="3">
    <source>
        <dbReference type="Proteomes" id="UP000722791"/>
    </source>
</evidence>
<feature type="compositionally biased region" description="Acidic residues" evidence="1">
    <location>
        <begin position="777"/>
        <end position="794"/>
    </location>
</feature>
<feature type="region of interest" description="Disordered" evidence="1">
    <location>
        <begin position="1"/>
        <end position="90"/>
    </location>
</feature>
<feature type="compositionally biased region" description="Basic and acidic residues" evidence="1">
    <location>
        <begin position="339"/>
        <end position="350"/>
    </location>
</feature>
<feature type="compositionally biased region" description="Basic and acidic residues" evidence="1">
    <location>
        <begin position="55"/>
        <end position="66"/>
    </location>
</feature>
<feature type="compositionally biased region" description="Basic and acidic residues" evidence="1">
    <location>
        <begin position="568"/>
        <end position="579"/>
    </location>
</feature>